<reference evidence="1 2" key="1">
    <citation type="submission" date="2013-01" db="EMBL/GenBank/DDBJ databases">
        <authorList>
            <person name="Harkins D.M."/>
            <person name="Durkin A.S."/>
            <person name="Brinkac L.M."/>
            <person name="Haft D.H."/>
            <person name="Selengut J.D."/>
            <person name="Sanka R."/>
            <person name="DePew J."/>
            <person name="Purushe J."/>
            <person name="Matthias M.A."/>
            <person name="Vinetz J.M."/>
            <person name="Sutton G.G."/>
            <person name="Nierman W.C."/>
            <person name="Fouts D.E."/>
        </authorList>
    </citation>
    <scope>NUCLEOTIDE SEQUENCE [LARGE SCALE GENOMIC DNA]</scope>
    <source>
        <strain evidence="1 2">ZUN179</strain>
    </source>
</reference>
<dbReference type="AlphaFoldDB" id="M6VAL8"/>
<protein>
    <submittedName>
        <fullName evidence="1">Uncharacterized protein</fullName>
    </submittedName>
</protein>
<sequence>MSKEFIESYIAECRRGGATEEEIRRNLNVAYSFLSKGLFGFYKATKKKDIRVSLSEFADVVDEIAEEMKE</sequence>
<evidence type="ECO:0000313" key="2">
    <source>
        <dbReference type="Proteomes" id="UP000012160"/>
    </source>
</evidence>
<dbReference type="Proteomes" id="UP000012160">
    <property type="component" value="Unassembled WGS sequence"/>
</dbReference>
<gene>
    <name evidence="1" type="ORF">LEP1GSC187_2209</name>
</gene>
<dbReference type="EMBL" id="AHOQ02000016">
    <property type="protein sequence ID" value="EMO46543.1"/>
    <property type="molecule type" value="Genomic_DNA"/>
</dbReference>
<accession>M6VAL8</accession>
<dbReference type="RefSeq" id="WP_004485581.1">
    <property type="nucleotide sequence ID" value="NZ_AHOQ02000016.1"/>
</dbReference>
<comment type="caution">
    <text evidence="1">The sequence shown here is derived from an EMBL/GenBank/DDBJ whole genome shotgun (WGS) entry which is preliminary data.</text>
</comment>
<evidence type="ECO:0000313" key="1">
    <source>
        <dbReference type="EMBL" id="EMO46543.1"/>
    </source>
</evidence>
<proteinExistence type="predicted"/>
<organism evidence="1 2">
    <name type="scientific">Leptospira santarosai str. ZUN179</name>
    <dbReference type="NCBI Taxonomy" id="1049985"/>
    <lineage>
        <taxon>Bacteria</taxon>
        <taxon>Pseudomonadati</taxon>
        <taxon>Spirochaetota</taxon>
        <taxon>Spirochaetia</taxon>
        <taxon>Leptospirales</taxon>
        <taxon>Leptospiraceae</taxon>
        <taxon>Leptospira</taxon>
    </lineage>
</organism>
<name>M6VAL8_9LEPT</name>